<comment type="caution">
    <text evidence="1">The sequence shown here is derived from an EMBL/GenBank/DDBJ whole genome shotgun (WGS) entry which is preliminary data.</text>
</comment>
<evidence type="ECO:0000313" key="2">
    <source>
        <dbReference type="Proteomes" id="UP000289437"/>
    </source>
</evidence>
<accession>A0A4Q0T1G5</accession>
<evidence type="ECO:0000313" key="1">
    <source>
        <dbReference type="EMBL" id="RXH56200.1"/>
    </source>
</evidence>
<protein>
    <submittedName>
        <fullName evidence="1">Putative oxidoreductase</fullName>
    </submittedName>
</protein>
<dbReference type="AlphaFoldDB" id="A0A4Q0T1G5"/>
<dbReference type="EMBL" id="RDSM01000002">
    <property type="protein sequence ID" value="RXH56200.1"/>
    <property type="molecule type" value="Genomic_DNA"/>
</dbReference>
<gene>
    <name evidence="1" type="ORF">GRAN_3057</name>
</gene>
<organism evidence="1 2">
    <name type="scientific">Granulicella sibirica</name>
    <dbReference type="NCBI Taxonomy" id="2479048"/>
    <lineage>
        <taxon>Bacteria</taxon>
        <taxon>Pseudomonadati</taxon>
        <taxon>Acidobacteriota</taxon>
        <taxon>Terriglobia</taxon>
        <taxon>Terriglobales</taxon>
        <taxon>Acidobacteriaceae</taxon>
        <taxon>Granulicella</taxon>
    </lineage>
</organism>
<name>A0A4Q0T1G5_9BACT</name>
<sequence length="94" mass="10275">MSLRIQLKGSSVTVVELAPPGTNTALMYAMQHGESDEDKKFQKGNMEVDVLVNHAIRGLEAGKLEIRPGLSNVPKIMSRIAPNFMLAQLAKRGE</sequence>
<keyword evidence="2" id="KW-1185">Reference proteome</keyword>
<dbReference type="Proteomes" id="UP000289437">
    <property type="component" value="Unassembled WGS sequence"/>
</dbReference>
<reference evidence="1 2" key="1">
    <citation type="submission" date="2018-11" db="EMBL/GenBank/DDBJ databases">
        <authorList>
            <person name="Mardanov A.V."/>
            <person name="Ravin N.V."/>
            <person name="Dedysh S.N."/>
        </authorList>
    </citation>
    <scope>NUCLEOTIDE SEQUENCE [LARGE SCALE GENOMIC DNA]</scope>
    <source>
        <strain evidence="1 2">AF10</strain>
    </source>
</reference>
<reference evidence="2" key="2">
    <citation type="submission" date="2019-02" db="EMBL/GenBank/DDBJ databases">
        <title>Granulicella sibirica sp. nov., a psychrotolerant acidobacterium isolated from an organic soil layer in forested tundra, West Siberia.</title>
        <authorList>
            <person name="Oshkin I.Y."/>
            <person name="Kulichevskaya I.S."/>
            <person name="Rijpstra W.I.C."/>
            <person name="Sinninghe Damste J.S."/>
            <person name="Rakitin A.L."/>
            <person name="Ravin N.V."/>
            <person name="Dedysh S.N."/>
        </authorList>
    </citation>
    <scope>NUCLEOTIDE SEQUENCE [LARGE SCALE GENOMIC DNA]</scope>
    <source>
        <strain evidence="2">AF10</strain>
    </source>
</reference>
<proteinExistence type="predicted"/>